<dbReference type="Gene3D" id="2.60.40.10">
    <property type="entry name" value="Immunoglobulins"/>
    <property type="match status" value="3"/>
</dbReference>
<dbReference type="Gene3D" id="2.120.10.30">
    <property type="entry name" value="TolB, C-terminal domain"/>
    <property type="match status" value="1"/>
</dbReference>
<dbReference type="InterPro" id="IPR006558">
    <property type="entry name" value="LamG-like"/>
</dbReference>
<dbReference type="InterPro" id="IPR035986">
    <property type="entry name" value="PKD_dom_sf"/>
</dbReference>
<dbReference type="Pfam" id="PF13385">
    <property type="entry name" value="Laminin_G_3"/>
    <property type="match status" value="1"/>
</dbReference>
<reference evidence="5 6" key="1">
    <citation type="submission" date="2024-06" db="EMBL/GenBank/DDBJ databases">
        <title>Pontibacter populi HYL7-15.</title>
        <authorList>
            <person name="Kim M.K."/>
        </authorList>
    </citation>
    <scope>NUCLEOTIDE SEQUENCE [LARGE SCALE GENOMIC DNA]</scope>
    <source>
        <strain evidence="5 6">HYL7-15</strain>
    </source>
</reference>
<dbReference type="Pfam" id="PF17957">
    <property type="entry name" value="Big_7"/>
    <property type="match status" value="1"/>
</dbReference>
<comment type="caution">
    <text evidence="5">The sequence shown here is derived from an EMBL/GenBank/DDBJ whole genome shotgun (WGS) entry which is preliminary data.</text>
</comment>
<keyword evidence="1" id="KW-0732">Signal</keyword>
<protein>
    <submittedName>
        <fullName evidence="5">PQQ-dependent sugar dehydrogenase</fullName>
    </submittedName>
</protein>
<dbReference type="InterPro" id="IPR026444">
    <property type="entry name" value="Secre_tail"/>
</dbReference>
<dbReference type="SMART" id="SM00089">
    <property type="entry name" value="PKD"/>
    <property type="match status" value="1"/>
</dbReference>
<keyword evidence="3" id="KW-0812">Transmembrane</keyword>
<dbReference type="Gene3D" id="2.60.120.200">
    <property type="match status" value="1"/>
</dbReference>
<dbReference type="InterPro" id="IPR022409">
    <property type="entry name" value="PKD/Chitinase_dom"/>
</dbReference>
<dbReference type="InterPro" id="IPR011041">
    <property type="entry name" value="Quinoprot_gluc/sorb_DH_b-prop"/>
</dbReference>
<dbReference type="PANTHER" id="PTHR19328:SF13">
    <property type="entry name" value="HIPL1 PROTEIN"/>
    <property type="match status" value="1"/>
</dbReference>
<dbReference type="SUPFAM" id="SSF49899">
    <property type="entry name" value="Concanavalin A-like lectins/glucanases"/>
    <property type="match status" value="1"/>
</dbReference>
<dbReference type="PROSITE" id="PS50093">
    <property type="entry name" value="PKD"/>
    <property type="match status" value="1"/>
</dbReference>
<accession>A0ABV1RY34</accession>
<dbReference type="InterPro" id="IPR013783">
    <property type="entry name" value="Ig-like_fold"/>
</dbReference>
<dbReference type="InterPro" id="IPR011042">
    <property type="entry name" value="6-blade_b-propeller_TolB-like"/>
</dbReference>
<dbReference type="EMBL" id="JBEOKT010000021">
    <property type="protein sequence ID" value="MER2999279.1"/>
    <property type="molecule type" value="Genomic_DNA"/>
</dbReference>
<dbReference type="Pfam" id="PF07995">
    <property type="entry name" value="GSDH"/>
    <property type="match status" value="2"/>
</dbReference>
<dbReference type="Proteomes" id="UP001476807">
    <property type="component" value="Unassembled WGS sequence"/>
</dbReference>
<name>A0ABV1RY34_9BACT</name>
<proteinExistence type="predicted"/>
<evidence type="ECO:0000313" key="6">
    <source>
        <dbReference type="Proteomes" id="UP001476807"/>
    </source>
</evidence>
<keyword evidence="3" id="KW-1133">Transmembrane helix</keyword>
<dbReference type="InterPro" id="IPR000601">
    <property type="entry name" value="PKD_dom"/>
</dbReference>
<evidence type="ECO:0000256" key="2">
    <source>
        <dbReference type="ARBA" id="ARBA00023157"/>
    </source>
</evidence>
<feature type="domain" description="PKD" evidence="4">
    <location>
        <begin position="582"/>
        <end position="665"/>
    </location>
</feature>
<evidence type="ECO:0000259" key="4">
    <source>
        <dbReference type="PROSITE" id="PS50093"/>
    </source>
</evidence>
<dbReference type="InterPro" id="IPR012938">
    <property type="entry name" value="Glc/Sorbosone_DH"/>
</dbReference>
<keyword evidence="6" id="KW-1185">Reference proteome</keyword>
<organism evidence="5 6">
    <name type="scientific">Pontibacter populi</name>
    <dbReference type="NCBI Taxonomy" id="890055"/>
    <lineage>
        <taxon>Bacteria</taxon>
        <taxon>Pseudomonadati</taxon>
        <taxon>Bacteroidota</taxon>
        <taxon>Cytophagia</taxon>
        <taxon>Cytophagales</taxon>
        <taxon>Hymenobacteraceae</taxon>
        <taxon>Pontibacter</taxon>
    </lineage>
</organism>
<dbReference type="SUPFAM" id="SSF49299">
    <property type="entry name" value="PKD domain"/>
    <property type="match status" value="1"/>
</dbReference>
<dbReference type="SUPFAM" id="SSF50952">
    <property type="entry name" value="Soluble quinoprotein glucose dehydrogenase"/>
    <property type="match status" value="1"/>
</dbReference>
<evidence type="ECO:0000256" key="1">
    <source>
        <dbReference type="ARBA" id="ARBA00022729"/>
    </source>
</evidence>
<dbReference type="RefSeq" id="WP_350413984.1">
    <property type="nucleotide sequence ID" value="NZ_JBEOKT010000021.1"/>
</dbReference>
<dbReference type="SMART" id="SM00560">
    <property type="entry name" value="LamGL"/>
    <property type="match status" value="1"/>
</dbReference>
<dbReference type="Pfam" id="PF18911">
    <property type="entry name" value="PKD_4"/>
    <property type="match status" value="1"/>
</dbReference>
<dbReference type="PANTHER" id="PTHR19328">
    <property type="entry name" value="HEDGEHOG-INTERACTING PROTEIN"/>
    <property type="match status" value="1"/>
</dbReference>
<feature type="transmembrane region" description="Helical" evidence="3">
    <location>
        <begin position="34"/>
        <end position="54"/>
    </location>
</feature>
<dbReference type="NCBIfam" id="TIGR04183">
    <property type="entry name" value="Por_Secre_tail"/>
    <property type="match status" value="1"/>
</dbReference>
<evidence type="ECO:0000313" key="5">
    <source>
        <dbReference type="EMBL" id="MER2999279.1"/>
    </source>
</evidence>
<evidence type="ECO:0000256" key="3">
    <source>
        <dbReference type="SAM" id="Phobius"/>
    </source>
</evidence>
<keyword evidence="3" id="KW-0472">Membrane</keyword>
<dbReference type="InterPro" id="IPR013320">
    <property type="entry name" value="ConA-like_dom_sf"/>
</dbReference>
<sequence>MNNFYITGREPSYQAYFLLPHNKKLRHPFRYKSALLNSILSIVFAFFFIAQASAQSSSGLPEGFVEEPVGGEWNMAVGLKFSKDGKKMFVWEKAGKVWVVENGERAANPLIDITDEVGDWGDHGLLGFELDPNFDTNGFIYLLYVVDRNHLMNSGKSGYDPSNISQNEATIGRVTRYTASLSNGTLTVNTGSRKILLGATVSTGIPITYISHGVGSLVFGEDGSLLVSAGDGATANGVDYGYFPNDPKNDTFVPQALADGIISSKEDVGAFRSQQIQSYNGKILRIDPATGNGLPSNPFYDASKPNSVESKVWALGLRNPFRFTVKPGTGSSTSPGILYVGDVGWMDWEEISVVDKGGMNLGWPMFEGLMAQPSYFEIARVVMNPFIPNPKYSAANAGNSDMCKEFYTFGSLLKQARKTTQPEFLNPCDNTTPIPEQYTFVHSRPVVDWVNDIVQNGVEPKAITRIGTFNGEDAATVGIGEAGSNVTGSPFYGSSSTGGIWYTGSDLPATYKNTYFFGDYGAGWIKNAVFDANNKLTSIRNFIGKDATVTGFATNPVTGGLYYINYATKVLKIAYYGGNQPPKAVAKADKLFGSSPLTVKFTGSESTDPENKALKYEWDFGDGSAKSTDANPQHTFTSAQTVTRTVTLKVTDDGGLTATAKLTITLNNTPPVANITSPAEGTLYPLDKPTTYNLRADVTDNEHTGDQLSYEWQTTLHHNTHVHPEPVDTKKETTTTITPIGCDGETYFYRISLKVTDAGGLSATDFVDVYPNCSGGVVKPVTITSPTNNASYEIGQDIELKVSFADPNRKWTKVVYYAGTAQIAESTTAPFTTKWSGATAGTYNITAQATDDGVHFQTTDAVKIAVGGSTQVDLPNCMPGIAQYLGFDETTTDAGFKDYASAAVANCTTCPELVTGKFHNALKFAGTTGVNLSDASNFNWGASTPFTISFWMRTSSTINRNSVIMGRNATESAMHWWIGTDDQGHAMFMLKDINHQGNFVGGKGPKVNDGNWHLYTAVRDAGSNKNILYVDGVKVDEIDISYDNGFEGAAALNIGYLDLGDGYHFEGDLDEVKLYSRALTAADITQEFNGGSGTYCGTNPLGIDKDVNFKGKFDVYPNPTKGNQVALHVTTLKPNETLTLLMTDATGRKVLETTVQANAAGLLENVLSLNKIDAGFYNLTLYSTERSISRKLIVTE</sequence>
<gene>
    <name evidence="5" type="ORF">ABS362_17135</name>
</gene>
<keyword evidence="2" id="KW-1015">Disulfide bond</keyword>
<dbReference type="CDD" id="cd00146">
    <property type="entry name" value="PKD"/>
    <property type="match status" value="1"/>
</dbReference>